<dbReference type="EMBL" id="CP115300">
    <property type="protein sequence ID" value="WBO69019.1"/>
    <property type="molecule type" value="Genomic_DNA"/>
</dbReference>
<dbReference type="Proteomes" id="UP001212326">
    <property type="component" value="Chromosome"/>
</dbReference>
<sequence>MTFALHAFLGPDSPEISNESLAADLRELFEDAAGFTLQWERPPFSKGSTLALRWGAWLTRVAYEESETVAEDARFVHRLIGGSVPFDLSAVARRVRVVFGDDDAREYTNQVVDLMVYLEEIEGVIVFDAQQGDVMR</sequence>
<gene>
    <name evidence="1" type="ORF">O1G22_42795</name>
</gene>
<protein>
    <submittedName>
        <fullName evidence="1">Uncharacterized protein</fullName>
    </submittedName>
</protein>
<accession>A0ABY7PHC1</accession>
<dbReference type="RefSeq" id="WP_270086236.1">
    <property type="nucleotide sequence ID" value="NZ_CP115300.1"/>
</dbReference>
<evidence type="ECO:0000313" key="2">
    <source>
        <dbReference type="Proteomes" id="UP001212326"/>
    </source>
</evidence>
<reference evidence="1 2" key="1">
    <citation type="submission" date="2022-12" db="EMBL/GenBank/DDBJ databases">
        <authorList>
            <person name="Mo P."/>
        </authorList>
    </citation>
    <scope>NUCLEOTIDE SEQUENCE [LARGE SCALE GENOMIC DNA]</scope>
    <source>
        <strain evidence="1 2">HUAS 2-6</strain>
    </source>
</reference>
<organism evidence="1 2">
    <name type="scientific">Streptomyces camelliae</name>
    <dbReference type="NCBI Taxonomy" id="3004093"/>
    <lineage>
        <taxon>Bacteria</taxon>
        <taxon>Bacillati</taxon>
        <taxon>Actinomycetota</taxon>
        <taxon>Actinomycetes</taxon>
        <taxon>Kitasatosporales</taxon>
        <taxon>Streptomycetaceae</taxon>
        <taxon>Streptomyces</taxon>
    </lineage>
</organism>
<name>A0ABY7PHC1_9ACTN</name>
<proteinExistence type="predicted"/>
<keyword evidence="2" id="KW-1185">Reference proteome</keyword>
<evidence type="ECO:0000313" key="1">
    <source>
        <dbReference type="EMBL" id="WBO69019.1"/>
    </source>
</evidence>